<keyword evidence="4 7" id="KW-1133">Transmembrane helix</keyword>
<dbReference type="PANTHER" id="PTHR30509">
    <property type="entry name" value="P-HYDROXYBENZOIC ACID EFFLUX PUMP SUBUNIT-RELATED"/>
    <property type="match status" value="1"/>
</dbReference>
<dbReference type="GO" id="GO:0005886">
    <property type="term" value="C:plasma membrane"/>
    <property type="evidence" value="ECO:0007669"/>
    <property type="project" value="UniProtKB-SubCell"/>
</dbReference>
<feature type="transmembrane region" description="Helical" evidence="7">
    <location>
        <begin position="100"/>
        <end position="115"/>
    </location>
</feature>
<comment type="subcellular location">
    <subcellularLocation>
        <location evidence="1">Cell membrane</location>
        <topology evidence="1">Multi-pass membrane protein</topology>
    </subcellularLocation>
</comment>
<evidence type="ECO:0000313" key="9">
    <source>
        <dbReference type="EMBL" id="SMB87451.1"/>
    </source>
</evidence>
<protein>
    <submittedName>
        <fullName evidence="9">Predicted membrane protein</fullName>
    </submittedName>
</protein>
<keyword evidence="2" id="KW-1003">Cell membrane</keyword>
<feature type="domain" description="Integral membrane bound transporter" evidence="8">
    <location>
        <begin position="39"/>
        <end position="162"/>
    </location>
</feature>
<dbReference type="InterPro" id="IPR049453">
    <property type="entry name" value="Memb_transporter_dom"/>
</dbReference>
<keyword evidence="5 7" id="KW-0472">Membrane</keyword>
<dbReference type="STRING" id="1122938.SAMN05660772_00968"/>
<feature type="transmembrane region" description="Helical" evidence="7">
    <location>
        <begin position="77"/>
        <end position="94"/>
    </location>
</feature>
<dbReference type="Proteomes" id="UP000192408">
    <property type="component" value="Unassembled WGS sequence"/>
</dbReference>
<sequence>MLFAYFSPKNAAPLPDTSPIAANQSWRFVIATAVAVATALCSAQYFGLKNDYWAPMSAFLILRPVAQATLARGINRLIGTLLGCVVATLLIYTFHDSLPILVFFLLLTVASALAMQRAHYGLFSFMVSATIVLLIALGHGDPIATTEHRLIATLLGGGIAITMAKIFRL</sequence>
<evidence type="ECO:0000259" key="8">
    <source>
        <dbReference type="Pfam" id="PF13515"/>
    </source>
</evidence>
<evidence type="ECO:0000256" key="5">
    <source>
        <dbReference type="ARBA" id="ARBA00023136"/>
    </source>
</evidence>
<gene>
    <name evidence="9" type="ORF">SAMN05660772_00968</name>
</gene>
<feature type="transmembrane region" description="Helical" evidence="7">
    <location>
        <begin position="28"/>
        <end position="46"/>
    </location>
</feature>
<keyword evidence="3 7" id="KW-0812">Transmembrane</keyword>
<feature type="transmembrane region" description="Helical" evidence="7">
    <location>
        <begin position="150"/>
        <end position="167"/>
    </location>
</feature>
<dbReference type="EMBL" id="FWWV01000035">
    <property type="protein sequence ID" value="SMB87451.1"/>
    <property type="molecule type" value="Genomic_DNA"/>
</dbReference>
<keyword evidence="10" id="KW-1185">Reference proteome</keyword>
<evidence type="ECO:0000256" key="7">
    <source>
        <dbReference type="SAM" id="Phobius"/>
    </source>
</evidence>
<evidence type="ECO:0000313" key="10">
    <source>
        <dbReference type="Proteomes" id="UP000192408"/>
    </source>
</evidence>
<evidence type="ECO:0000256" key="3">
    <source>
        <dbReference type="ARBA" id="ARBA00022692"/>
    </source>
</evidence>
<reference evidence="10" key="1">
    <citation type="submission" date="2017-04" db="EMBL/GenBank/DDBJ databases">
        <authorList>
            <person name="Varghese N."/>
            <person name="Submissions S."/>
        </authorList>
    </citation>
    <scope>NUCLEOTIDE SEQUENCE [LARGE SCALE GENOMIC DNA]</scope>
    <source>
        <strain evidence="10">DSM 23072</strain>
    </source>
</reference>
<dbReference type="Pfam" id="PF13515">
    <property type="entry name" value="FUSC_2"/>
    <property type="match status" value="1"/>
</dbReference>
<dbReference type="AlphaFoldDB" id="A0A1W1V338"/>
<evidence type="ECO:0000256" key="2">
    <source>
        <dbReference type="ARBA" id="ARBA00022475"/>
    </source>
</evidence>
<organism evidence="9 10">
    <name type="scientific">Pasteurella testudinis DSM 23072</name>
    <dbReference type="NCBI Taxonomy" id="1122938"/>
    <lineage>
        <taxon>Bacteria</taxon>
        <taxon>Pseudomonadati</taxon>
        <taxon>Pseudomonadota</taxon>
        <taxon>Gammaproteobacteria</taxon>
        <taxon>Pasteurellales</taxon>
        <taxon>Pasteurellaceae</taxon>
        <taxon>Pasteurella</taxon>
    </lineage>
</organism>
<dbReference type="PANTHER" id="PTHR30509:SF9">
    <property type="entry name" value="MULTIDRUG RESISTANCE PROTEIN MDTO"/>
    <property type="match status" value="1"/>
</dbReference>
<evidence type="ECO:0000256" key="6">
    <source>
        <dbReference type="ARBA" id="ARBA00043993"/>
    </source>
</evidence>
<evidence type="ECO:0000256" key="4">
    <source>
        <dbReference type="ARBA" id="ARBA00022989"/>
    </source>
</evidence>
<evidence type="ECO:0000256" key="1">
    <source>
        <dbReference type="ARBA" id="ARBA00004651"/>
    </source>
</evidence>
<accession>A0A1W1V338</accession>
<name>A0A1W1V338_9PAST</name>
<proteinExistence type="inferred from homology"/>
<comment type="similarity">
    <text evidence="6">Belongs to the YccS/YhfK family.</text>
</comment>
<feature type="transmembrane region" description="Helical" evidence="7">
    <location>
        <begin position="120"/>
        <end position="138"/>
    </location>
</feature>